<dbReference type="EMBL" id="CM037024">
    <property type="protein sequence ID" value="KAH7664465.1"/>
    <property type="molecule type" value="Genomic_DNA"/>
</dbReference>
<sequence length="142" mass="16765">MQWIVFVLLSGLFYLVHFFHLVEIRRLLTINYWEDFFKQLRNYCWVSQTVSRCFRIDITNVSLCTMLLPQILYSMGPTAQIIDVELDVTDDSKDTDVLTTRSSDTSVISLSPKYLEFINSFFPCFTYLYMGRFAWSHDEGKP</sequence>
<protein>
    <submittedName>
        <fullName evidence="1">Uncharacterized protein</fullName>
    </submittedName>
</protein>
<keyword evidence="2" id="KW-1185">Reference proteome</keyword>
<evidence type="ECO:0000313" key="2">
    <source>
        <dbReference type="Proteomes" id="UP000827976"/>
    </source>
</evidence>
<organism evidence="1 2">
    <name type="scientific">Dioscorea alata</name>
    <name type="common">Purple yam</name>
    <dbReference type="NCBI Taxonomy" id="55571"/>
    <lineage>
        <taxon>Eukaryota</taxon>
        <taxon>Viridiplantae</taxon>
        <taxon>Streptophyta</taxon>
        <taxon>Embryophyta</taxon>
        <taxon>Tracheophyta</taxon>
        <taxon>Spermatophyta</taxon>
        <taxon>Magnoliopsida</taxon>
        <taxon>Liliopsida</taxon>
        <taxon>Dioscoreales</taxon>
        <taxon>Dioscoreaceae</taxon>
        <taxon>Dioscorea</taxon>
    </lineage>
</organism>
<accession>A0ACB7UUV4</accession>
<gene>
    <name evidence="1" type="ORF">IHE45_14G122200</name>
</gene>
<reference evidence="2" key="1">
    <citation type="journal article" date="2022" name="Nat. Commun.">
        <title>Chromosome evolution and the genetic basis of agronomically important traits in greater yam.</title>
        <authorList>
            <person name="Bredeson J.V."/>
            <person name="Lyons J.B."/>
            <person name="Oniyinde I.O."/>
            <person name="Okereke N.R."/>
            <person name="Kolade O."/>
            <person name="Nnabue I."/>
            <person name="Nwadili C.O."/>
            <person name="Hribova E."/>
            <person name="Parker M."/>
            <person name="Nwogha J."/>
            <person name="Shu S."/>
            <person name="Carlson J."/>
            <person name="Kariba R."/>
            <person name="Muthemba S."/>
            <person name="Knop K."/>
            <person name="Barton G.J."/>
            <person name="Sherwood A.V."/>
            <person name="Lopez-Montes A."/>
            <person name="Asiedu R."/>
            <person name="Jamnadass R."/>
            <person name="Muchugi A."/>
            <person name="Goodstein D."/>
            <person name="Egesi C.N."/>
            <person name="Featherston J."/>
            <person name="Asfaw A."/>
            <person name="Simpson G.G."/>
            <person name="Dolezel J."/>
            <person name="Hendre P.S."/>
            <person name="Van Deynze A."/>
            <person name="Kumar P.L."/>
            <person name="Obidiegwu J.E."/>
            <person name="Bhattacharjee R."/>
            <person name="Rokhsar D.S."/>
        </authorList>
    </citation>
    <scope>NUCLEOTIDE SEQUENCE [LARGE SCALE GENOMIC DNA]</scope>
    <source>
        <strain evidence="2">cv. TDa95/00328</strain>
    </source>
</reference>
<evidence type="ECO:0000313" key="1">
    <source>
        <dbReference type="EMBL" id="KAH7664465.1"/>
    </source>
</evidence>
<dbReference type="Proteomes" id="UP000827976">
    <property type="component" value="Chromosome 14"/>
</dbReference>
<name>A0ACB7UUV4_DIOAL</name>
<proteinExistence type="predicted"/>
<comment type="caution">
    <text evidence="1">The sequence shown here is derived from an EMBL/GenBank/DDBJ whole genome shotgun (WGS) entry which is preliminary data.</text>
</comment>